<proteinExistence type="predicted"/>
<dbReference type="PANTHER" id="PTHR30055">
    <property type="entry name" value="HTH-TYPE TRANSCRIPTIONAL REGULATOR RUTR"/>
    <property type="match status" value="1"/>
</dbReference>
<dbReference type="PANTHER" id="PTHR30055:SF234">
    <property type="entry name" value="HTH-TYPE TRANSCRIPTIONAL REGULATOR BETI"/>
    <property type="match status" value="1"/>
</dbReference>
<dbReference type="SUPFAM" id="SSF48498">
    <property type="entry name" value="Tetracyclin repressor-like, C-terminal domain"/>
    <property type="match status" value="1"/>
</dbReference>
<dbReference type="Proteomes" id="UP001500839">
    <property type="component" value="Unassembled WGS sequence"/>
</dbReference>
<keyword evidence="2 4" id="KW-0238">DNA-binding</keyword>
<sequence>MRSTGSRVILTTMIAKRPHPDAPTDAPGESSDEDPRRRRSRSRLLDAATNLLSSGGVEAVTVDAVTKASKVARTTLYRHFDNSAALVTAAFERLMPPVAAPPMQGTTRERLITLMDAIAESIEGAPLHLTVFGWLAIGPDRAAAGDTDTDTASLRERVVTQYREPFDALLDSPEVRSEIGDYDNTLAMLQLTGPMVFARLAALPPVSREQRARIVDDFLAARRVSTDGAREGTRTLTS</sequence>
<dbReference type="SUPFAM" id="SSF46689">
    <property type="entry name" value="Homeodomain-like"/>
    <property type="match status" value="1"/>
</dbReference>
<dbReference type="Pfam" id="PF00440">
    <property type="entry name" value="TetR_N"/>
    <property type="match status" value="1"/>
</dbReference>
<comment type="caution">
    <text evidence="7">The sequence shown here is derived from an EMBL/GenBank/DDBJ whole genome shotgun (WGS) entry which is preliminary data.</text>
</comment>
<evidence type="ECO:0000256" key="2">
    <source>
        <dbReference type="ARBA" id="ARBA00023125"/>
    </source>
</evidence>
<dbReference type="Gene3D" id="1.10.357.10">
    <property type="entry name" value="Tetracycline Repressor, domain 2"/>
    <property type="match status" value="1"/>
</dbReference>
<accession>A0ABP9CUP1</accession>
<feature type="region of interest" description="Disordered" evidence="5">
    <location>
        <begin position="12"/>
        <end position="40"/>
    </location>
</feature>
<evidence type="ECO:0000256" key="3">
    <source>
        <dbReference type="ARBA" id="ARBA00023163"/>
    </source>
</evidence>
<dbReference type="PRINTS" id="PR00455">
    <property type="entry name" value="HTHTETR"/>
</dbReference>
<evidence type="ECO:0000256" key="5">
    <source>
        <dbReference type="SAM" id="MobiDB-lite"/>
    </source>
</evidence>
<dbReference type="InterPro" id="IPR036271">
    <property type="entry name" value="Tet_transcr_reg_TetR-rel_C_sf"/>
</dbReference>
<feature type="domain" description="HTH tetR-type" evidence="6">
    <location>
        <begin position="38"/>
        <end position="98"/>
    </location>
</feature>
<gene>
    <name evidence="7" type="ORF">GCM10023353_28110</name>
</gene>
<feature type="DNA-binding region" description="H-T-H motif" evidence="4">
    <location>
        <begin position="61"/>
        <end position="80"/>
    </location>
</feature>
<evidence type="ECO:0000256" key="1">
    <source>
        <dbReference type="ARBA" id="ARBA00023015"/>
    </source>
</evidence>
<dbReference type="InterPro" id="IPR009057">
    <property type="entry name" value="Homeodomain-like_sf"/>
</dbReference>
<evidence type="ECO:0000256" key="4">
    <source>
        <dbReference type="PROSITE-ProRule" id="PRU00335"/>
    </source>
</evidence>
<evidence type="ECO:0000313" key="7">
    <source>
        <dbReference type="EMBL" id="GAA4819025.1"/>
    </source>
</evidence>
<dbReference type="PROSITE" id="PS50977">
    <property type="entry name" value="HTH_TETR_2"/>
    <property type="match status" value="1"/>
</dbReference>
<evidence type="ECO:0000313" key="8">
    <source>
        <dbReference type="Proteomes" id="UP001500839"/>
    </source>
</evidence>
<dbReference type="InterPro" id="IPR001647">
    <property type="entry name" value="HTH_TetR"/>
</dbReference>
<dbReference type="InterPro" id="IPR050109">
    <property type="entry name" value="HTH-type_TetR-like_transc_reg"/>
</dbReference>
<organism evidence="7 8">
    <name type="scientific">Tomitella cavernea</name>
    <dbReference type="NCBI Taxonomy" id="1387982"/>
    <lineage>
        <taxon>Bacteria</taxon>
        <taxon>Bacillati</taxon>
        <taxon>Actinomycetota</taxon>
        <taxon>Actinomycetes</taxon>
        <taxon>Mycobacteriales</taxon>
        <taxon>Tomitella</taxon>
    </lineage>
</organism>
<dbReference type="Gene3D" id="1.10.10.60">
    <property type="entry name" value="Homeodomain-like"/>
    <property type="match status" value="1"/>
</dbReference>
<keyword evidence="8" id="KW-1185">Reference proteome</keyword>
<reference evidence="8" key="1">
    <citation type="journal article" date="2019" name="Int. J. Syst. Evol. Microbiol.">
        <title>The Global Catalogue of Microorganisms (GCM) 10K type strain sequencing project: providing services to taxonomists for standard genome sequencing and annotation.</title>
        <authorList>
            <consortium name="The Broad Institute Genomics Platform"/>
            <consortium name="The Broad Institute Genome Sequencing Center for Infectious Disease"/>
            <person name="Wu L."/>
            <person name="Ma J."/>
        </authorList>
    </citation>
    <scope>NUCLEOTIDE SEQUENCE [LARGE SCALE GENOMIC DNA]</scope>
    <source>
        <strain evidence="8">JCM 18542</strain>
    </source>
</reference>
<keyword evidence="3" id="KW-0804">Transcription</keyword>
<evidence type="ECO:0000259" key="6">
    <source>
        <dbReference type="PROSITE" id="PS50977"/>
    </source>
</evidence>
<dbReference type="EMBL" id="BAABKQ010000001">
    <property type="protein sequence ID" value="GAA4819025.1"/>
    <property type="molecule type" value="Genomic_DNA"/>
</dbReference>
<protein>
    <submittedName>
        <fullName evidence="7">TetR/AcrR family transcriptional regulator</fullName>
    </submittedName>
</protein>
<name>A0ABP9CUP1_9ACTN</name>
<keyword evidence="1" id="KW-0805">Transcription regulation</keyword>